<evidence type="ECO:0000313" key="3">
    <source>
        <dbReference type="Proteomes" id="UP000314294"/>
    </source>
</evidence>
<reference evidence="2 3" key="1">
    <citation type="submission" date="2019-03" db="EMBL/GenBank/DDBJ databases">
        <title>First draft genome of Liparis tanakae, snailfish: a comprehensive survey of snailfish specific genes.</title>
        <authorList>
            <person name="Kim W."/>
            <person name="Song I."/>
            <person name="Jeong J.-H."/>
            <person name="Kim D."/>
            <person name="Kim S."/>
            <person name="Ryu S."/>
            <person name="Song J.Y."/>
            <person name="Lee S.K."/>
        </authorList>
    </citation>
    <scope>NUCLEOTIDE SEQUENCE [LARGE SCALE GENOMIC DNA]</scope>
    <source>
        <tissue evidence="2">Muscle</tissue>
    </source>
</reference>
<keyword evidence="3" id="KW-1185">Reference proteome</keyword>
<protein>
    <submittedName>
        <fullName evidence="2">Uncharacterized protein</fullName>
    </submittedName>
</protein>
<evidence type="ECO:0000256" key="1">
    <source>
        <dbReference type="SAM" id="MobiDB-lite"/>
    </source>
</evidence>
<comment type="caution">
    <text evidence="2">The sequence shown here is derived from an EMBL/GenBank/DDBJ whole genome shotgun (WGS) entry which is preliminary data.</text>
</comment>
<evidence type="ECO:0000313" key="2">
    <source>
        <dbReference type="EMBL" id="TNN72055.1"/>
    </source>
</evidence>
<dbReference type="AlphaFoldDB" id="A0A4Z2I3K7"/>
<organism evidence="2 3">
    <name type="scientific">Liparis tanakae</name>
    <name type="common">Tanaka's snailfish</name>
    <dbReference type="NCBI Taxonomy" id="230148"/>
    <lineage>
        <taxon>Eukaryota</taxon>
        <taxon>Metazoa</taxon>
        <taxon>Chordata</taxon>
        <taxon>Craniata</taxon>
        <taxon>Vertebrata</taxon>
        <taxon>Euteleostomi</taxon>
        <taxon>Actinopterygii</taxon>
        <taxon>Neopterygii</taxon>
        <taxon>Teleostei</taxon>
        <taxon>Neoteleostei</taxon>
        <taxon>Acanthomorphata</taxon>
        <taxon>Eupercaria</taxon>
        <taxon>Perciformes</taxon>
        <taxon>Cottioidei</taxon>
        <taxon>Cottales</taxon>
        <taxon>Liparidae</taxon>
        <taxon>Liparis</taxon>
    </lineage>
</organism>
<accession>A0A4Z2I3K7</accession>
<dbReference type="Proteomes" id="UP000314294">
    <property type="component" value="Unassembled WGS sequence"/>
</dbReference>
<gene>
    <name evidence="2" type="ORF">EYF80_017843</name>
</gene>
<name>A0A4Z2I3K7_9TELE</name>
<dbReference type="EMBL" id="SRLO01000143">
    <property type="protein sequence ID" value="TNN72055.1"/>
    <property type="molecule type" value="Genomic_DNA"/>
</dbReference>
<feature type="compositionally biased region" description="Acidic residues" evidence="1">
    <location>
        <begin position="32"/>
        <end position="47"/>
    </location>
</feature>
<sequence>MDLTPFDRTLNIETSPSRSFIAAVEHVGARGEEEEEEQEEEEEEEEEARAPHRHPDNSRITFHPVNRLEP</sequence>
<feature type="compositionally biased region" description="Basic and acidic residues" evidence="1">
    <location>
        <begin position="48"/>
        <end position="57"/>
    </location>
</feature>
<feature type="region of interest" description="Disordered" evidence="1">
    <location>
        <begin position="26"/>
        <end position="70"/>
    </location>
</feature>
<proteinExistence type="predicted"/>